<reference evidence="2 3" key="1">
    <citation type="submission" date="2019-11" db="EMBL/GenBank/DDBJ databases">
        <authorList>
            <person name="He Y."/>
        </authorList>
    </citation>
    <scope>NUCLEOTIDE SEQUENCE [LARGE SCALE GENOMIC DNA]</scope>
    <source>
        <strain evidence="2 3">SCSIO 58843</strain>
    </source>
</reference>
<feature type="transmembrane region" description="Helical" evidence="1">
    <location>
        <begin position="6"/>
        <end position="26"/>
    </location>
</feature>
<dbReference type="KEGG" id="atq:GH723_13835"/>
<proteinExistence type="predicted"/>
<organism evidence="2 3">
    <name type="scientific">Actinomarinicola tropica</name>
    <dbReference type="NCBI Taxonomy" id="2789776"/>
    <lineage>
        <taxon>Bacteria</taxon>
        <taxon>Bacillati</taxon>
        <taxon>Actinomycetota</taxon>
        <taxon>Acidimicrobiia</taxon>
        <taxon>Acidimicrobiales</taxon>
        <taxon>Iamiaceae</taxon>
        <taxon>Actinomarinicola</taxon>
    </lineage>
</organism>
<keyword evidence="1" id="KW-1133">Transmembrane helix</keyword>
<keyword evidence="3" id="KW-1185">Reference proteome</keyword>
<dbReference type="RefSeq" id="WP_153760196.1">
    <property type="nucleotide sequence ID" value="NZ_CP045851.1"/>
</dbReference>
<accession>A0A5Q2RQC0</accession>
<dbReference type="AlphaFoldDB" id="A0A5Q2RQC0"/>
<gene>
    <name evidence="2" type="ORF">GH723_13835</name>
</gene>
<name>A0A5Q2RQC0_9ACTN</name>
<evidence type="ECO:0000313" key="3">
    <source>
        <dbReference type="Proteomes" id="UP000334019"/>
    </source>
</evidence>
<evidence type="ECO:0000256" key="1">
    <source>
        <dbReference type="SAM" id="Phobius"/>
    </source>
</evidence>
<dbReference type="EMBL" id="CP045851">
    <property type="protein sequence ID" value="QGG96090.1"/>
    <property type="molecule type" value="Genomic_DNA"/>
</dbReference>
<feature type="transmembrane region" description="Helical" evidence="1">
    <location>
        <begin position="113"/>
        <end position="131"/>
    </location>
</feature>
<sequence>MLKVGLAVGLVVAWASVLLPPIARLLGGVGRPSDSVGSFRQKMSVLGGGMGRARSGGPALDLTSRLSAPAASMRTGVRRTSTARQRRRQVLVGLLASTGLTALAGLVVGGIAWALFAVSVLLLAAYVAMLWQMQQVALERRHKVAYLPRQEDHAEAPALHRVGAARG</sequence>
<evidence type="ECO:0008006" key="4">
    <source>
        <dbReference type="Google" id="ProtNLM"/>
    </source>
</evidence>
<protein>
    <recommendedName>
        <fullName evidence="4">Transmembrane protein</fullName>
    </recommendedName>
</protein>
<evidence type="ECO:0000313" key="2">
    <source>
        <dbReference type="EMBL" id="QGG96090.1"/>
    </source>
</evidence>
<keyword evidence="1" id="KW-0472">Membrane</keyword>
<feature type="transmembrane region" description="Helical" evidence="1">
    <location>
        <begin position="89"/>
        <end position="107"/>
    </location>
</feature>
<keyword evidence="1" id="KW-0812">Transmembrane</keyword>
<dbReference type="Proteomes" id="UP000334019">
    <property type="component" value="Chromosome"/>
</dbReference>